<proteinExistence type="predicted"/>
<evidence type="ECO:0000313" key="1">
    <source>
        <dbReference type="EMBL" id="KAK3852100.1"/>
    </source>
</evidence>
<sequence length="87" mass="9543">MAGEGKKLERTVRVVKLLLRVDDRPGGALTITRRTAGPREVSLSLHRTGFGLVWSNGRGLTQLGCHRQLGPRHLPPLPRKITTSAAR</sequence>
<gene>
    <name evidence="1" type="ORF">Pcinc_041298</name>
</gene>
<name>A0AAE1BNI3_PETCI</name>
<dbReference type="AlphaFoldDB" id="A0AAE1BNI3"/>
<accession>A0AAE1BNI3</accession>
<protein>
    <submittedName>
        <fullName evidence="1">Uncharacterized protein</fullName>
    </submittedName>
</protein>
<dbReference type="Proteomes" id="UP001286313">
    <property type="component" value="Unassembled WGS sequence"/>
</dbReference>
<evidence type="ECO:0000313" key="2">
    <source>
        <dbReference type="Proteomes" id="UP001286313"/>
    </source>
</evidence>
<comment type="caution">
    <text evidence="1">The sequence shown here is derived from an EMBL/GenBank/DDBJ whole genome shotgun (WGS) entry which is preliminary data.</text>
</comment>
<keyword evidence="2" id="KW-1185">Reference proteome</keyword>
<dbReference type="EMBL" id="JAWQEG010007588">
    <property type="protein sequence ID" value="KAK3852100.1"/>
    <property type="molecule type" value="Genomic_DNA"/>
</dbReference>
<organism evidence="1 2">
    <name type="scientific">Petrolisthes cinctipes</name>
    <name type="common">Flat porcelain crab</name>
    <dbReference type="NCBI Taxonomy" id="88211"/>
    <lineage>
        <taxon>Eukaryota</taxon>
        <taxon>Metazoa</taxon>
        <taxon>Ecdysozoa</taxon>
        <taxon>Arthropoda</taxon>
        <taxon>Crustacea</taxon>
        <taxon>Multicrustacea</taxon>
        <taxon>Malacostraca</taxon>
        <taxon>Eumalacostraca</taxon>
        <taxon>Eucarida</taxon>
        <taxon>Decapoda</taxon>
        <taxon>Pleocyemata</taxon>
        <taxon>Anomura</taxon>
        <taxon>Galatheoidea</taxon>
        <taxon>Porcellanidae</taxon>
        <taxon>Petrolisthes</taxon>
    </lineage>
</organism>
<reference evidence="1" key="1">
    <citation type="submission" date="2023-10" db="EMBL/GenBank/DDBJ databases">
        <title>Genome assemblies of two species of porcelain crab, Petrolisthes cinctipes and Petrolisthes manimaculis (Anomura: Porcellanidae).</title>
        <authorList>
            <person name="Angst P."/>
        </authorList>
    </citation>
    <scope>NUCLEOTIDE SEQUENCE</scope>
    <source>
        <strain evidence="1">PB745_01</strain>
        <tissue evidence="1">Gill</tissue>
    </source>
</reference>